<feature type="domain" description="KOW" evidence="1">
    <location>
        <begin position="167"/>
        <end position="194"/>
    </location>
</feature>
<dbReference type="FunFam" id="2.30.30.30:FF:000027">
    <property type="entry name" value="Transcription elongation factor SPT5"/>
    <property type="match status" value="1"/>
</dbReference>
<protein>
    <recommendedName>
        <fullName evidence="1">KOW domain-containing protein</fullName>
    </recommendedName>
</protein>
<dbReference type="FunFam" id="2.30.30.30:FF:000058">
    <property type="entry name" value="Transcription elongation factor SPT5"/>
    <property type="match status" value="1"/>
</dbReference>
<dbReference type="AlphaFoldDB" id="A0AAP0JQT6"/>
<dbReference type="GO" id="GO:0003729">
    <property type="term" value="F:mRNA binding"/>
    <property type="evidence" value="ECO:0007669"/>
    <property type="project" value="TreeGrafter"/>
</dbReference>
<dbReference type="GO" id="GO:0006368">
    <property type="term" value="P:transcription elongation by RNA polymerase II"/>
    <property type="evidence" value="ECO:0007669"/>
    <property type="project" value="TreeGrafter"/>
</dbReference>
<dbReference type="GO" id="GO:0032784">
    <property type="term" value="P:regulation of DNA-templated transcription elongation"/>
    <property type="evidence" value="ECO:0007669"/>
    <property type="project" value="InterPro"/>
</dbReference>
<reference evidence="2 3" key="1">
    <citation type="submission" date="2024-01" db="EMBL/GenBank/DDBJ databases">
        <title>Genome assemblies of Stephania.</title>
        <authorList>
            <person name="Yang L."/>
        </authorList>
    </citation>
    <scope>NUCLEOTIDE SEQUENCE [LARGE SCALE GENOMIC DNA]</scope>
    <source>
        <strain evidence="2">QJT</strain>
        <tissue evidence="2">Leaf</tissue>
    </source>
</reference>
<dbReference type="InterPro" id="IPR041973">
    <property type="entry name" value="KOW_Spt5_1"/>
</dbReference>
<dbReference type="Gene3D" id="2.30.30.30">
    <property type="match status" value="2"/>
</dbReference>
<dbReference type="PANTHER" id="PTHR11125">
    <property type="entry name" value="SUPPRESSOR OF TY 5"/>
    <property type="match status" value="1"/>
</dbReference>
<evidence type="ECO:0000259" key="1">
    <source>
        <dbReference type="SMART" id="SM00739"/>
    </source>
</evidence>
<dbReference type="SMART" id="SM00739">
    <property type="entry name" value="KOW"/>
    <property type="match status" value="2"/>
</dbReference>
<gene>
    <name evidence="2" type="ORF">Sjap_007949</name>
</gene>
<comment type="caution">
    <text evidence="2">The sequence shown here is derived from an EMBL/GenBank/DDBJ whole genome shotgun (WGS) entry which is preliminary data.</text>
</comment>
<dbReference type="GO" id="GO:0006357">
    <property type="term" value="P:regulation of transcription by RNA polymerase II"/>
    <property type="evidence" value="ECO:0007669"/>
    <property type="project" value="InterPro"/>
</dbReference>
<organism evidence="2 3">
    <name type="scientific">Stephania japonica</name>
    <dbReference type="NCBI Taxonomy" id="461633"/>
    <lineage>
        <taxon>Eukaryota</taxon>
        <taxon>Viridiplantae</taxon>
        <taxon>Streptophyta</taxon>
        <taxon>Embryophyta</taxon>
        <taxon>Tracheophyta</taxon>
        <taxon>Spermatophyta</taxon>
        <taxon>Magnoliopsida</taxon>
        <taxon>Ranunculales</taxon>
        <taxon>Menispermaceae</taxon>
        <taxon>Menispermoideae</taxon>
        <taxon>Cissampelideae</taxon>
        <taxon>Stephania</taxon>
    </lineage>
</organism>
<dbReference type="InterPro" id="IPR039659">
    <property type="entry name" value="SPT5"/>
</dbReference>
<name>A0AAP0JQT6_9MAGN</name>
<sequence length="242" mass="27118">MTDVLSVETKAIDISRDTWVRMKNGMYKGDLAKSCISVWSVEEIQEAGDYYESIGGNRGMMFKDGFLLKIVAMKSISNVQPNFDELEKFRNLEDGDGDMAGLSTLLANRKKGHFMRGDAITCRRGDLKILMGWVEKVEEDNVHIGREMEDLTEVRTLFVNEKDLCKYFKPGDHVKVVSGAQEGATGTVVKVEGHILILVSDTTKDDIRVFADNVVRSSEVTTGITRIGDYNIELHFSVYSSD</sequence>
<dbReference type="Pfam" id="PF00467">
    <property type="entry name" value="KOW"/>
    <property type="match status" value="1"/>
</dbReference>
<feature type="domain" description="KOW" evidence="1">
    <location>
        <begin position="113"/>
        <end position="140"/>
    </location>
</feature>
<dbReference type="InterPro" id="IPR008991">
    <property type="entry name" value="Translation_prot_SH3-like_sf"/>
</dbReference>
<evidence type="ECO:0000313" key="2">
    <source>
        <dbReference type="EMBL" id="KAK9137355.1"/>
    </source>
</evidence>
<evidence type="ECO:0000313" key="3">
    <source>
        <dbReference type="Proteomes" id="UP001417504"/>
    </source>
</evidence>
<accession>A0AAP0JQT6</accession>
<dbReference type="Pfam" id="PF23284">
    <property type="entry name" value="KOW2_Spt5"/>
    <property type="match status" value="1"/>
</dbReference>
<dbReference type="Pfam" id="PF23042">
    <property type="entry name" value="KOW1_SPT5"/>
    <property type="match status" value="2"/>
</dbReference>
<proteinExistence type="predicted"/>
<dbReference type="GO" id="GO:0032044">
    <property type="term" value="C:DSIF complex"/>
    <property type="evidence" value="ECO:0007669"/>
    <property type="project" value="TreeGrafter"/>
</dbReference>
<dbReference type="SUPFAM" id="SSF50104">
    <property type="entry name" value="Translation proteins SH3-like domain"/>
    <property type="match status" value="1"/>
</dbReference>
<dbReference type="CDD" id="cd06083">
    <property type="entry name" value="KOW_Spt5_3"/>
    <property type="match status" value="1"/>
</dbReference>
<dbReference type="InterPro" id="IPR041976">
    <property type="entry name" value="KOW_Spt5_3"/>
</dbReference>
<dbReference type="InterPro" id="IPR014722">
    <property type="entry name" value="Rib_uL2_dom2"/>
</dbReference>
<dbReference type="InterPro" id="IPR005824">
    <property type="entry name" value="KOW"/>
</dbReference>
<dbReference type="InterPro" id="IPR041975">
    <property type="entry name" value="KOW_Spt5_2"/>
</dbReference>
<dbReference type="Proteomes" id="UP001417504">
    <property type="component" value="Unassembled WGS sequence"/>
</dbReference>
<keyword evidence="3" id="KW-1185">Reference proteome</keyword>
<dbReference type="EMBL" id="JBBNAE010000003">
    <property type="protein sequence ID" value="KAK9137355.1"/>
    <property type="molecule type" value="Genomic_DNA"/>
</dbReference>
<dbReference type="PANTHER" id="PTHR11125:SF7">
    <property type="entry name" value="TRANSCRIPTION ELONGATION FACTOR SPT5"/>
    <property type="match status" value="1"/>
</dbReference>